<feature type="region of interest" description="Disordered" evidence="1">
    <location>
        <begin position="243"/>
        <end position="263"/>
    </location>
</feature>
<dbReference type="Pfam" id="PF13487">
    <property type="entry name" value="HD_5"/>
    <property type="match status" value="1"/>
</dbReference>
<feature type="domain" description="HD-GYP" evidence="2">
    <location>
        <begin position="312"/>
        <end position="506"/>
    </location>
</feature>
<proteinExistence type="predicted"/>
<dbReference type="InterPro" id="IPR052020">
    <property type="entry name" value="Cyclic_di-GMP/3'3'-cGAMP_PDE"/>
</dbReference>
<dbReference type="InterPro" id="IPR003607">
    <property type="entry name" value="HD/PDEase_dom"/>
</dbReference>
<organism evidence="3 4">
    <name type="scientific">Azotobacter bryophylli</name>
    <dbReference type="NCBI Taxonomy" id="1986537"/>
    <lineage>
        <taxon>Bacteria</taxon>
        <taxon>Pseudomonadati</taxon>
        <taxon>Pseudomonadota</taxon>
        <taxon>Gammaproteobacteria</taxon>
        <taxon>Pseudomonadales</taxon>
        <taxon>Pseudomonadaceae</taxon>
        <taxon>Azotobacter</taxon>
    </lineage>
</organism>
<keyword evidence="4" id="KW-1185">Reference proteome</keyword>
<dbReference type="RefSeq" id="WP_377814214.1">
    <property type="nucleotide sequence ID" value="NZ_JBHRSJ010000017.1"/>
</dbReference>
<evidence type="ECO:0000313" key="3">
    <source>
        <dbReference type="EMBL" id="MFC2972569.1"/>
    </source>
</evidence>
<dbReference type="SUPFAM" id="SSF109604">
    <property type="entry name" value="HD-domain/PDEase-like"/>
    <property type="match status" value="1"/>
</dbReference>
<feature type="compositionally biased region" description="Low complexity" evidence="1">
    <location>
        <begin position="252"/>
        <end position="263"/>
    </location>
</feature>
<accession>A0ABV7ASV2</accession>
<evidence type="ECO:0000256" key="1">
    <source>
        <dbReference type="SAM" id="MobiDB-lite"/>
    </source>
</evidence>
<dbReference type="SMART" id="SM00471">
    <property type="entry name" value="HDc"/>
    <property type="match status" value="1"/>
</dbReference>
<dbReference type="InterPro" id="IPR037522">
    <property type="entry name" value="HD_GYP_dom"/>
</dbReference>
<reference evidence="4" key="1">
    <citation type="journal article" date="2019" name="Int. J. Syst. Evol. Microbiol.">
        <title>The Global Catalogue of Microorganisms (GCM) 10K type strain sequencing project: providing services to taxonomists for standard genome sequencing and annotation.</title>
        <authorList>
            <consortium name="The Broad Institute Genomics Platform"/>
            <consortium name="The Broad Institute Genome Sequencing Center for Infectious Disease"/>
            <person name="Wu L."/>
            <person name="Ma J."/>
        </authorList>
    </citation>
    <scope>NUCLEOTIDE SEQUENCE [LARGE SCALE GENOMIC DNA]</scope>
    <source>
        <strain evidence="4">KCTC 62195</strain>
    </source>
</reference>
<dbReference type="PANTHER" id="PTHR45228">
    <property type="entry name" value="CYCLIC DI-GMP PHOSPHODIESTERASE TM_0186-RELATED"/>
    <property type="match status" value="1"/>
</dbReference>
<dbReference type="PANTHER" id="PTHR45228:SF4">
    <property type="entry name" value="LIPOPROTEIN"/>
    <property type="match status" value="1"/>
</dbReference>
<dbReference type="EMBL" id="JBHRSJ010000017">
    <property type="protein sequence ID" value="MFC2972569.1"/>
    <property type="molecule type" value="Genomic_DNA"/>
</dbReference>
<dbReference type="SUPFAM" id="SSF141371">
    <property type="entry name" value="PilZ domain-like"/>
    <property type="match status" value="1"/>
</dbReference>
<name>A0ABV7ASV2_9GAMM</name>
<evidence type="ECO:0000313" key="4">
    <source>
        <dbReference type="Proteomes" id="UP001595457"/>
    </source>
</evidence>
<dbReference type="InterPro" id="IPR009875">
    <property type="entry name" value="PilZ_domain"/>
</dbReference>
<dbReference type="Gene3D" id="2.40.10.220">
    <property type="entry name" value="predicted glycosyltransferase like domains"/>
    <property type="match status" value="1"/>
</dbReference>
<dbReference type="PROSITE" id="PS51832">
    <property type="entry name" value="HD_GYP"/>
    <property type="match status" value="1"/>
</dbReference>
<protein>
    <submittedName>
        <fullName evidence="3">HD domain-containing phosphohydrolase</fullName>
    </submittedName>
</protein>
<evidence type="ECO:0000259" key="2">
    <source>
        <dbReference type="PROSITE" id="PS51832"/>
    </source>
</evidence>
<sequence length="563" mass="62322">MEQPSESYLRIENPSQCQDLLEKLCELGGVQLLGLSPDGQSQPVLLMDVHAGEQLVLDLTSSPELAPQLAKDGDGCQLTGWVDRGLLRTAPLHEWLPLDVPGRTQMACAWPEWVEILQRRGSFRAELTSRMTVPVELQMTADAKPLGGRLLNLSQGGCQVELPATQAAELQIGQSIERITLCFPSGQKIDLQAQIRQRQVSRDWLAVRFGCAFGAVRADQERRLWFYVREIEREAARSALDGDNRAPSALFQPPRAAPPGQRQHGLDYITPMARRLARVALYLNSQLLHLQHGQNIDPAQLSRFTESLLALLEDDREELLFAVHCLTDDQPLIQHCIAVAVRLSDLARSQGLPNDLIKAICACALIHDLGKGLLPPELLRSESFDPTQREAFARHVELLRERMVGCKWLPEAVVKGVIGNINERLDGSGYPQGLKGEQLGELARVAAVVDVIDAMGRPRPDRPQQTISGIYRDLLNRDSQLDRRWCQNYVRHFGLIPIGTLVRFAGGALGWVERLDRDRRIAQVRLTDQPGLRGAALSEPVSGSELIALGQVEGLVAPTANDA</sequence>
<dbReference type="CDD" id="cd00077">
    <property type="entry name" value="HDc"/>
    <property type="match status" value="1"/>
</dbReference>
<dbReference type="Proteomes" id="UP001595457">
    <property type="component" value="Unassembled WGS sequence"/>
</dbReference>
<dbReference type="Pfam" id="PF07238">
    <property type="entry name" value="PilZ"/>
    <property type="match status" value="1"/>
</dbReference>
<comment type="caution">
    <text evidence="3">The sequence shown here is derived from an EMBL/GenBank/DDBJ whole genome shotgun (WGS) entry which is preliminary data.</text>
</comment>
<dbReference type="Gene3D" id="1.10.3210.10">
    <property type="entry name" value="Hypothetical protein af1432"/>
    <property type="match status" value="1"/>
</dbReference>
<gene>
    <name evidence="3" type="ORF">ACFOJE_10150</name>
</gene>